<dbReference type="Proteomes" id="UP001501444">
    <property type="component" value="Unassembled WGS sequence"/>
</dbReference>
<reference evidence="2 3" key="1">
    <citation type="journal article" date="2019" name="Int. J. Syst. Evol. Microbiol.">
        <title>The Global Catalogue of Microorganisms (GCM) 10K type strain sequencing project: providing services to taxonomists for standard genome sequencing and annotation.</title>
        <authorList>
            <consortium name="The Broad Institute Genomics Platform"/>
            <consortium name="The Broad Institute Genome Sequencing Center for Infectious Disease"/>
            <person name="Wu L."/>
            <person name="Ma J."/>
        </authorList>
    </citation>
    <scope>NUCLEOTIDE SEQUENCE [LARGE SCALE GENOMIC DNA]</scope>
    <source>
        <strain evidence="2 3">JCM 3272</strain>
    </source>
</reference>
<accession>A0ABN3HJG7</accession>
<dbReference type="PROSITE" id="PS51671">
    <property type="entry name" value="ACT"/>
    <property type="match status" value="1"/>
</dbReference>
<comment type="caution">
    <text evidence="2">The sequence shown here is derived from an EMBL/GenBank/DDBJ whole genome shotgun (WGS) entry which is preliminary data.</text>
</comment>
<evidence type="ECO:0000313" key="3">
    <source>
        <dbReference type="Proteomes" id="UP001501444"/>
    </source>
</evidence>
<protein>
    <recommendedName>
        <fullName evidence="1">ACT domain-containing protein</fullName>
    </recommendedName>
</protein>
<dbReference type="EMBL" id="BAAARV010000088">
    <property type="protein sequence ID" value="GAA2380597.1"/>
    <property type="molecule type" value="Genomic_DNA"/>
</dbReference>
<dbReference type="Gene3D" id="3.30.70.260">
    <property type="match status" value="1"/>
</dbReference>
<dbReference type="SUPFAM" id="SSF55021">
    <property type="entry name" value="ACT-like"/>
    <property type="match status" value="1"/>
</dbReference>
<organism evidence="2 3">
    <name type="scientific">Dactylosporangium salmoneum</name>
    <dbReference type="NCBI Taxonomy" id="53361"/>
    <lineage>
        <taxon>Bacteria</taxon>
        <taxon>Bacillati</taxon>
        <taxon>Actinomycetota</taxon>
        <taxon>Actinomycetes</taxon>
        <taxon>Micromonosporales</taxon>
        <taxon>Micromonosporaceae</taxon>
        <taxon>Dactylosporangium</taxon>
    </lineage>
</organism>
<evidence type="ECO:0000313" key="2">
    <source>
        <dbReference type="EMBL" id="GAA2380597.1"/>
    </source>
</evidence>
<gene>
    <name evidence="2" type="ORF">GCM10010170_087800</name>
</gene>
<proteinExistence type="predicted"/>
<dbReference type="RefSeq" id="WP_344618604.1">
    <property type="nucleotide sequence ID" value="NZ_BAAARV010000088.1"/>
</dbReference>
<dbReference type="Pfam" id="PF01842">
    <property type="entry name" value="ACT"/>
    <property type="match status" value="1"/>
</dbReference>
<dbReference type="InterPro" id="IPR045865">
    <property type="entry name" value="ACT-like_dom_sf"/>
</dbReference>
<dbReference type="InterPro" id="IPR002912">
    <property type="entry name" value="ACT_dom"/>
</dbReference>
<keyword evidence="3" id="KW-1185">Reference proteome</keyword>
<evidence type="ECO:0000259" key="1">
    <source>
        <dbReference type="PROSITE" id="PS51671"/>
    </source>
</evidence>
<sequence>MSLRHVIVELPDRPGSLGQVTTLLGRLGVDIRQMRVLGRDGAVATDEFLVSVPGVVIDRTLPELLEEIQGVRVVAMEPVNSDSGIAGAIVTV</sequence>
<feature type="domain" description="ACT" evidence="1">
    <location>
        <begin position="5"/>
        <end position="83"/>
    </location>
</feature>
<name>A0ABN3HJG7_9ACTN</name>